<feature type="compositionally biased region" description="Basic and acidic residues" evidence="1">
    <location>
        <begin position="1"/>
        <end position="12"/>
    </location>
</feature>
<evidence type="ECO:0000256" key="1">
    <source>
        <dbReference type="SAM" id="MobiDB-lite"/>
    </source>
</evidence>
<proteinExistence type="predicted"/>
<feature type="compositionally biased region" description="Basic and acidic residues" evidence="1">
    <location>
        <begin position="371"/>
        <end position="396"/>
    </location>
</feature>
<gene>
    <name evidence="2" type="ORF">X797_008596</name>
</gene>
<dbReference type="OrthoDB" id="4870810at2759"/>
<dbReference type="GO" id="GO:0008270">
    <property type="term" value="F:zinc ion binding"/>
    <property type="evidence" value="ECO:0007669"/>
    <property type="project" value="InterPro"/>
</dbReference>
<comment type="caution">
    <text evidence="2">The sequence shown here is derived from an EMBL/GenBank/DDBJ whole genome shotgun (WGS) entry which is preliminary data.</text>
</comment>
<accession>A0A014NB20</accession>
<evidence type="ECO:0000313" key="3">
    <source>
        <dbReference type="Proteomes" id="UP000030151"/>
    </source>
</evidence>
<organism evidence="2 3">
    <name type="scientific">Metarhizium robertsii</name>
    <dbReference type="NCBI Taxonomy" id="568076"/>
    <lineage>
        <taxon>Eukaryota</taxon>
        <taxon>Fungi</taxon>
        <taxon>Dikarya</taxon>
        <taxon>Ascomycota</taxon>
        <taxon>Pezizomycotina</taxon>
        <taxon>Sordariomycetes</taxon>
        <taxon>Hypocreomycetidae</taxon>
        <taxon>Hypocreales</taxon>
        <taxon>Clavicipitaceae</taxon>
        <taxon>Metarhizium</taxon>
    </lineage>
</organism>
<dbReference type="SUPFAM" id="SSF57756">
    <property type="entry name" value="Retrovirus zinc finger-like domains"/>
    <property type="match status" value="1"/>
</dbReference>
<dbReference type="InterPro" id="IPR036875">
    <property type="entry name" value="Znf_CCHC_sf"/>
</dbReference>
<feature type="region of interest" description="Disordered" evidence="1">
    <location>
        <begin position="73"/>
        <end position="183"/>
    </location>
</feature>
<feature type="region of interest" description="Disordered" evidence="1">
    <location>
        <begin position="1"/>
        <end position="47"/>
    </location>
</feature>
<name>A0A014NB20_9HYPO</name>
<dbReference type="eggNOG" id="ENOG502RBAQ">
    <property type="taxonomic scope" value="Eukaryota"/>
</dbReference>
<dbReference type="HOGENOM" id="CLU_041695_0_0_1"/>
<reference evidence="2 3" key="1">
    <citation type="submission" date="2014-02" db="EMBL/GenBank/DDBJ databases">
        <title>The genome sequence of the entomopathogenic fungus Metarhizium robertsii ARSEF 2575.</title>
        <authorList>
            <person name="Giuliano Garisto Donzelli B."/>
            <person name="Roe B.A."/>
            <person name="Macmil S.L."/>
            <person name="Krasnoff S.B."/>
            <person name="Gibson D.M."/>
        </authorList>
    </citation>
    <scope>NUCLEOTIDE SEQUENCE [LARGE SCALE GENOMIC DNA]</scope>
    <source>
        <strain evidence="2 3">ARSEF 2575</strain>
    </source>
</reference>
<dbReference type="EMBL" id="JELW01000028">
    <property type="protein sequence ID" value="EXU98206.1"/>
    <property type="molecule type" value="Genomic_DNA"/>
</dbReference>
<dbReference type="AlphaFoldDB" id="A0A014NB20"/>
<dbReference type="GO" id="GO:0003676">
    <property type="term" value="F:nucleic acid binding"/>
    <property type="evidence" value="ECO:0007669"/>
    <property type="project" value="InterPro"/>
</dbReference>
<dbReference type="Proteomes" id="UP000030151">
    <property type="component" value="Unassembled WGS sequence"/>
</dbReference>
<protein>
    <submittedName>
        <fullName evidence="2">Zinc knuckle domain protein</fullName>
    </submittedName>
</protein>
<feature type="compositionally biased region" description="Low complexity" evidence="1">
    <location>
        <begin position="150"/>
        <end position="159"/>
    </location>
</feature>
<evidence type="ECO:0000313" key="2">
    <source>
        <dbReference type="EMBL" id="EXU98206.1"/>
    </source>
</evidence>
<feature type="region of interest" description="Disordered" evidence="1">
    <location>
        <begin position="364"/>
        <end position="403"/>
    </location>
</feature>
<sequence length="403" mass="44790">MSSNKDMSKGVEDGVVEQPGGSRKVRSLNDERSSFVATTTTRDLSGAMEDIAKRSEAHDDDDWVIYANNASRMLTGGLLPPPPAPPRDLLGIPASPRTPASVQRGAFRGQARDARGSQTPRSGQGRRGQDRRGWQVQGQNSRGQDRRGQSRGPSRGGVQKSRRQGTSSSARSLGARLGQDPSIIQDANKWRQQEVSRGRDTARAAQEKAQNELFCGNCLKHGHRVRDCVHPAEDGFVHGCPVCNKADHESAKGCKQTWPQRLERKLGWAIEHRANRPTLAAFSNWAKLFMEASEKGDITLPSKFPWTPFFAQELMERETQPWTDFDYVANDSSKLPLDPMTAGQETVIEHAESLFQIPLQVIGSTGGDPWYPRRKEDEDMADPRPFHRPAGDKLDERMDEDLS</sequence>